<organism evidence="2 3">
    <name type="scientific">Chungangia koreensis</name>
    <dbReference type="NCBI Taxonomy" id="752657"/>
    <lineage>
        <taxon>Bacteria</taxon>
        <taxon>Bacillati</taxon>
        <taxon>Bacillota</taxon>
        <taxon>Bacilli</taxon>
        <taxon>Lactobacillales</taxon>
        <taxon>Chungangia</taxon>
    </lineage>
</organism>
<feature type="transmembrane region" description="Helical" evidence="1">
    <location>
        <begin position="285"/>
        <end position="304"/>
    </location>
</feature>
<dbReference type="Proteomes" id="UP001595817">
    <property type="component" value="Unassembled WGS sequence"/>
</dbReference>
<feature type="transmembrane region" description="Helical" evidence="1">
    <location>
        <begin position="154"/>
        <end position="173"/>
    </location>
</feature>
<evidence type="ECO:0000313" key="2">
    <source>
        <dbReference type="EMBL" id="MFC4410061.1"/>
    </source>
</evidence>
<name>A0ABV8X3H8_9LACT</name>
<reference evidence="3" key="1">
    <citation type="journal article" date="2019" name="Int. J. Syst. Evol. Microbiol.">
        <title>The Global Catalogue of Microorganisms (GCM) 10K type strain sequencing project: providing services to taxonomists for standard genome sequencing and annotation.</title>
        <authorList>
            <consortium name="The Broad Institute Genomics Platform"/>
            <consortium name="The Broad Institute Genome Sequencing Center for Infectious Disease"/>
            <person name="Wu L."/>
            <person name="Ma J."/>
        </authorList>
    </citation>
    <scope>NUCLEOTIDE SEQUENCE [LARGE SCALE GENOMIC DNA]</scope>
    <source>
        <strain evidence="3">CCUG 59778</strain>
    </source>
</reference>
<feature type="transmembrane region" description="Helical" evidence="1">
    <location>
        <begin position="21"/>
        <end position="43"/>
    </location>
</feature>
<feature type="transmembrane region" description="Helical" evidence="1">
    <location>
        <begin position="82"/>
        <end position="107"/>
    </location>
</feature>
<comment type="caution">
    <text evidence="2">The sequence shown here is derived from an EMBL/GenBank/DDBJ whole genome shotgun (WGS) entry which is preliminary data.</text>
</comment>
<dbReference type="RefSeq" id="WP_378153483.1">
    <property type="nucleotide sequence ID" value="NZ_JBHSEC010000007.1"/>
</dbReference>
<evidence type="ECO:0000313" key="3">
    <source>
        <dbReference type="Proteomes" id="UP001595817"/>
    </source>
</evidence>
<feature type="transmembrane region" description="Helical" evidence="1">
    <location>
        <begin position="113"/>
        <end position="134"/>
    </location>
</feature>
<feature type="transmembrane region" description="Helical" evidence="1">
    <location>
        <begin position="316"/>
        <end position="337"/>
    </location>
</feature>
<sequence>MSVVIEKVCMTAMKLHSQRTIDPAAGSIIMAIGIFLLGAIHQFPFLDLHVGFTFSAITVLLWVIFFFLFIRSTLTKTYRQSLANSYISSFGLGTWIAATSVIGDLIVQRAPQYLSFVEVLAIGNVILWIIFMAFSIRQFAMIFRERKFTETHGVILLSTVSTQSIVTLLLNLNPDFEPAVIMALISIGLLLYGLSFILLMIRFGKKFGTIHELKNTDCIIHGALSISGLAMAQSGYFSFGTLNAFWLLVFSFFIIIEALEILRAIQRVKQSGLRDGLFTYHITQWSRNFTFGMFYFFTLTFISRNTSHDLHFHVEIMNIMGWLVICLLVIQIGNWAYNRLKAII</sequence>
<dbReference type="EMBL" id="JBHSEC010000007">
    <property type="protein sequence ID" value="MFC4410061.1"/>
    <property type="molecule type" value="Genomic_DNA"/>
</dbReference>
<gene>
    <name evidence="2" type="ORF">ACFOZY_06370</name>
</gene>
<keyword evidence="3" id="KW-1185">Reference proteome</keyword>
<evidence type="ECO:0008006" key="4">
    <source>
        <dbReference type="Google" id="ProtNLM"/>
    </source>
</evidence>
<keyword evidence="1" id="KW-0812">Transmembrane</keyword>
<protein>
    <recommendedName>
        <fullName evidence="4">Voltage-dependent anion channel</fullName>
    </recommendedName>
</protein>
<feature type="transmembrane region" description="Helical" evidence="1">
    <location>
        <begin position="219"/>
        <end position="239"/>
    </location>
</feature>
<feature type="transmembrane region" description="Helical" evidence="1">
    <location>
        <begin position="49"/>
        <end position="70"/>
    </location>
</feature>
<evidence type="ECO:0000256" key="1">
    <source>
        <dbReference type="SAM" id="Phobius"/>
    </source>
</evidence>
<proteinExistence type="predicted"/>
<keyword evidence="1" id="KW-1133">Transmembrane helix</keyword>
<accession>A0ABV8X3H8</accession>
<feature type="transmembrane region" description="Helical" evidence="1">
    <location>
        <begin position="179"/>
        <end position="199"/>
    </location>
</feature>
<feature type="transmembrane region" description="Helical" evidence="1">
    <location>
        <begin position="245"/>
        <end position="265"/>
    </location>
</feature>
<keyword evidence="1" id="KW-0472">Membrane</keyword>